<organism evidence="1 2">
    <name type="scientific">Bifidobacterium longum subsp. longum 2-2B</name>
    <dbReference type="NCBI Taxonomy" id="1161745"/>
    <lineage>
        <taxon>Bacteria</taxon>
        <taxon>Bacillati</taxon>
        <taxon>Actinomycetota</taxon>
        <taxon>Actinomycetes</taxon>
        <taxon>Bifidobacteriales</taxon>
        <taxon>Bifidobacteriaceae</taxon>
        <taxon>Bifidobacterium</taxon>
    </lineage>
</organism>
<reference evidence="1 2" key="1">
    <citation type="journal article" date="2013" name="Genome Announc.">
        <title>Draft Genome Sequences of Two Pairs of Human Intestinal Bifidobacterium longum subsp. longum Strains, 44B and 1-6B and 35B and 2-2B, Consecutively Isolated from Two Children after a 5-Year Time Period.</title>
        <authorList>
            <person name="Shkoporov A.N."/>
            <person name="Efimov B.A."/>
            <person name="Khokhlova E.V."/>
            <person name="Chaplin A.V."/>
            <person name="Kafarskaya L.I."/>
            <person name="Durkin A.S."/>
            <person name="McCorrison J."/>
            <person name="Torralba M."/>
            <person name="Gillis M."/>
            <person name="Sutton G."/>
            <person name="Weibel D.B."/>
            <person name="Nelson K.E."/>
            <person name="Smeianov V.V."/>
        </authorList>
    </citation>
    <scope>NUCLEOTIDE SEQUENCE [LARGE SCALE GENOMIC DNA]</scope>
    <source>
        <strain evidence="1 2">2-2B</strain>
    </source>
</reference>
<dbReference type="InterPro" id="IPR027417">
    <property type="entry name" value="P-loop_NTPase"/>
</dbReference>
<dbReference type="AlphaFoldDB" id="A0AAV3FJ19"/>
<dbReference type="SUPFAM" id="SSF52540">
    <property type="entry name" value="P-loop containing nucleoside triphosphate hydrolases"/>
    <property type="match status" value="1"/>
</dbReference>
<evidence type="ECO:0000313" key="1">
    <source>
        <dbReference type="EMBL" id="EIJ23466.1"/>
    </source>
</evidence>
<dbReference type="EMBL" id="AJTJ01000108">
    <property type="protein sequence ID" value="EIJ23466.1"/>
    <property type="molecule type" value="Genomic_DNA"/>
</dbReference>
<name>A0AAV3FJ19_BIFLL</name>
<evidence type="ECO:0000313" key="2">
    <source>
        <dbReference type="Proteomes" id="UP000005929"/>
    </source>
</evidence>
<evidence type="ECO:0008006" key="3">
    <source>
        <dbReference type="Google" id="ProtNLM"/>
    </source>
</evidence>
<dbReference type="Proteomes" id="UP000005929">
    <property type="component" value="Unassembled WGS sequence"/>
</dbReference>
<comment type="caution">
    <text evidence="1">The sequence shown here is derived from an EMBL/GenBank/DDBJ whole genome shotgun (WGS) entry which is preliminary data.</text>
</comment>
<accession>A0AAV3FJ19</accession>
<dbReference type="Gene3D" id="3.40.50.300">
    <property type="entry name" value="P-loop containing nucleotide triphosphate hydrolases"/>
    <property type="match status" value="1"/>
</dbReference>
<gene>
    <name evidence="1" type="ORF">HMPREF1315_1634</name>
</gene>
<proteinExistence type="predicted"/>
<sequence length="47" mass="4750">MDQAGHTYDDGHVGLAPTDITISELRVAVIGLNGAGKSTLLGLLDGS</sequence>
<protein>
    <recommendedName>
        <fullName evidence="3">ABC transporter domain-containing protein</fullName>
    </recommendedName>
</protein>